<feature type="domain" description="Sulfatase N-terminal" evidence="3">
    <location>
        <begin position="61"/>
        <end position="376"/>
    </location>
</feature>
<reference evidence="5" key="1">
    <citation type="journal article" date="2019" name="Int. J. Syst. Evol. Microbiol.">
        <title>The Global Catalogue of Microorganisms (GCM) 10K type strain sequencing project: providing services to taxonomists for standard genome sequencing and annotation.</title>
        <authorList>
            <consortium name="The Broad Institute Genomics Platform"/>
            <consortium name="The Broad Institute Genome Sequencing Center for Infectious Disease"/>
            <person name="Wu L."/>
            <person name="Ma J."/>
        </authorList>
    </citation>
    <scope>NUCLEOTIDE SEQUENCE [LARGE SCALE GENOMIC DNA]</scope>
    <source>
        <strain evidence="5">KACC 12507</strain>
    </source>
</reference>
<proteinExistence type="inferred from homology"/>
<evidence type="ECO:0000256" key="2">
    <source>
        <dbReference type="ARBA" id="ARBA00022801"/>
    </source>
</evidence>
<accession>A0ABV9LZN0</accession>
<sequence length="507" mass="55900">MNIPLISLNRLSLSVFVPLSLLVTVLTTGCSPAQEASTVNDASSQMTLDTLENKADEPKRPNIVLILTDDQGYGDTSGFGQTQYETPNIDSIAENGVMLSHFYVSQPICSTSRASILTGAYANRLGISYALFPTALTDGPAVGLNPDEETLPELLKEQGYATGLFGKWHLGDVSPFLPTEHGFDTYYGIPYSNDMWSGNVNKNYDFGPLPVFDQDQIVETLTDDQSNLTKNITERSVAFIEKNAASPFFLMLAHPQPHVPLFVSKEFEGKSGAGLYGDVIMEIDWSTGQLIDALKRKGVYENTLVIYMSDNGPWLTYGNHAGSSGELRNGKQSTFEGGVRTPAHIQWPAGLAKQDIVSTPMMTIDLLPTLAKLTGARLPEKEIDGKDIWPIISGKQSEPAHEAYFFYFHHNDLSAVRYKQWKLYYPHRYNLVEQIGNNGNKGKSGFVMLDAIKLYDLDNDPSETVDLSAERPDIVAEIEALADIKRAELGDDLRGIKGRENRPMGSL</sequence>
<dbReference type="CDD" id="cd16026">
    <property type="entry name" value="GALNS_like"/>
    <property type="match status" value="1"/>
</dbReference>
<evidence type="ECO:0000256" key="1">
    <source>
        <dbReference type="ARBA" id="ARBA00008779"/>
    </source>
</evidence>
<protein>
    <submittedName>
        <fullName evidence="4">Sulfatase</fullName>
    </submittedName>
</protein>
<dbReference type="InterPro" id="IPR017850">
    <property type="entry name" value="Alkaline_phosphatase_core_sf"/>
</dbReference>
<dbReference type="Gene3D" id="3.40.720.10">
    <property type="entry name" value="Alkaline Phosphatase, subunit A"/>
    <property type="match status" value="1"/>
</dbReference>
<comment type="similarity">
    <text evidence="1">Belongs to the sulfatase family.</text>
</comment>
<dbReference type="Proteomes" id="UP001595897">
    <property type="component" value="Unassembled WGS sequence"/>
</dbReference>
<evidence type="ECO:0000259" key="3">
    <source>
        <dbReference type="Pfam" id="PF00884"/>
    </source>
</evidence>
<dbReference type="EMBL" id="JBHSGU010000009">
    <property type="protein sequence ID" value="MFC4701371.1"/>
    <property type="molecule type" value="Genomic_DNA"/>
</dbReference>
<keyword evidence="5" id="KW-1185">Reference proteome</keyword>
<evidence type="ECO:0000313" key="5">
    <source>
        <dbReference type="Proteomes" id="UP001595897"/>
    </source>
</evidence>
<name>A0ABV9LZN0_9ALTE</name>
<dbReference type="Gene3D" id="3.30.1120.10">
    <property type="match status" value="1"/>
</dbReference>
<organism evidence="4 5">
    <name type="scientific">Glaciecola siphonariae</name>
    <dbReference type="NCBI Taxonomy" id="521012"/>
    <lineage>
        <taxon>Bacteria</taxon>
        <taxon>Pseudomonadati</taxon>
        <taxon>Pseudomonadota</taxon>
        <taxon>Gammaproteobacteria</taxon>
        <taxon>Alteromonadales</taxon>
        <taxon>Alteromonadaceae</taxon>
        <taxon>Glaciecola</taxon>
    </lineage>
</organism>
<dbReference type="Pfam" id="PF14707">
    <property type="entry name" value="Sulfatase_C"/>
    <property type="match status" value="1"/>
</dbReference>
<keyword evidence="2" id="KW-0378">Hydrolase</keyword>
<dbReference type="InterPro" id="IPR050738">
    <property type="entry name" value="Sulfatase"/>
</dbReference>
<dbReference type="InterPro" id="IPR000917">
    <property type="entry name" value="Sulfatase_N"/>
</dbReference>
<dbReference type="RefSeq" id="WP_382409792.1">
    <property type="nucleotide sequence ID" value="NZ_JBHSGU010000009.1"/>
</dbReference>
<gene>
    <name evidence="4" type="ORF">ACFO4O_14470</name>
</gene>
<dbReference type="PANTHER" id="PTHR42693:SF53">
    <property type="entry name" value="ENDO-4-O-SULFATASE"/>
    <property type="match status" value="1"/>
</dbReference>
<dbReference type="PANTHER" id="PTHR42693">
    <property type="entry name" value="ARYLSULFATASE FAMILY MEMBER"/>
    <property type="match status" value="1"/>
</dbReference>
<evidence type="ECO:0000313" key="4">
    <source>
        <dbReference type="EMBL" id="MFC4701371.1"/>
    </source>
</evidence>
<dbReference type="Pfam" id="PF00884">
    <property type="entry name" value="Sulfatase"/>
    <property type="match status" value="1"/>
</dbReference>
<comment type="caution">
    <text evidence="4">The sequence shown here is derived from an EMBL/GenBank/DDBJ whole genome shotgun (WGS) entry which is preliminary data.</text>
</comment>
<dbReference type="SUPFAM" id="SSF53649">
    <property type="entry name" value="Alkaline phosphatase-like"/>
    <property type="match status" value="1"/>
</dbReference>